<keyword evidence="2 7" id="KW-0813">Transport</keyword>
<evidence type="ECO:0000256" key="3">
    <source>
        <dbReference type="ARBA" id="ARBA00022475"/>
    </source>
</evidence>
<proteinExistence type="inferred from homology"/>
<keyword evidence="10" id="KW-1185">Reference proteome</keyword>
<feature type="transmembrane region" description="Helical" evidence="7">
    <location>
        <begin position="261"/>
        <end position="283"/>
    </location>
</feature>
<dbReference type="STRING" id="1231336.L248_1050"/>
<dbReference type="GO" id="GO:0055085">
    <property type="term" value="P:transmembrane transport"/>
    <property type="evidence" value="ECO:0007669"/>
    <property type="project" value="InterPro"/>
</dbReference>
<evidence type="ECO:0000259" key="8">
    <source>
        <dbReference type="PROSITE" id="PS50928"/>
    </source>
</evidence>
<feature type="transmembrane region" description="Helical" evidence="7">
    <location>
        <begin position="36"/>
        <end position="53"/>
    </location>
</feature>
<dbReference type="CDD" id="cd06261">
    <property type="entry name" value="TM_PBP2"/>
    <property type="match status" value="1"/>
</dbReference>
<dbReference type="AlphaFoldDB" id="U4TS24"/>
<dbReference type="SUPFAM" id="SSF161098">
    <property type="entry name" value="MetI-like"/>
    <property type="match status" value="1"/>
</dbReference>
<feature type="transmembrane region" description="Helical" evidence="7">
    <location>
        <begin position="136"/>
        <end position="156"/>
    </location>
</feature>
<dbReference type="Pfam" id="PF00528">
    <property type="entry name" value="BPD_transp_1"/>
    <property type="match status" value="1"/>
</dbReference>
<feature type="domain" description="ABC transmembrane type-1" evidence="8">
    <location>
        <begin position="96"/>
        <end position="310"/>
    </location>
</feature>
<sequence>MKIMADNAIAGNRIAIPRPKPSLGDRLKKDFKENKWKYVMALPIIIYFAVFAYKPMYGLLMVFQDYSPRLGISGSPWVGFQNFVRFFNDPNAWRIVRNTFNISIWSMVVGFPAPIILALLINEIHNKFFKRVVQTVSYMPYFVSLVVMCSLVKFFTQSDGLIPDILTHIGIARTNLLASPGAFVPIYVLSGIWQSVGWDSIIYLAALSGINSELYESARIDGASRLQQMWHVTLPGLRPTIIILLILRMGSLLSVGFEKILLLYSASTYSVADVISTYVYRMGILNADYSYSAAIGLLNTLVNVTLLLITNKIAEKTSGSGLF</sequence>
<dbReference type="GO" id="GO:0005886">
    <property type="term" value="C:plasma membrane"/>
    <property type="evidence" value="ECO:0007669"/>
    <property type="project" value="UniProtKB-SubCell"/>
</dbReference>
<reference evidence="10" key="1">
    <citation type="journal article" date="2013" name="Genome Announc.">
        <title>Whole-Genome Sequencing of Lactobacillus shenzhenensis Strain LY-73T.</title>
        <authorList>
            <person name="Lin Z."/>
            <person name="Liu Z."/>
            <person name="Yang R."/>
            <person name="Zou Y."/>
            <person name="Wan D."/>
            <person name="Chen J."/>
            <person name="Guo M."/>
            <person name="Zhao J."/>
            <person name="Fang C."/>
            <person name="Yang R."/>
            <person name="Liu F."/>
        </authorList>
    </citation>
    <scope>NUCLEOTIDE SEQUENCE [LARGE SCALE GENOMIC DNA]</scope>
    <source>
        <strain evidence="10">LY-73</strain>
    </source>
</reference>
<keyword evidence="4 7" id="KW-0812">Transmembrane</keyword>
<evidence type="ECO:0000256" key="7">
    <source>
        <dbReference type="RuleBase" id="RU363032"/>
    </source>
</evidence>
<feature type="transmembrane region" description="Helical" evidence="7">
    <location>
        <begin position="289"/>
        <end position="309"/>
    </location>
</feature>
<dbReference type="InterPro" id="IPR050809">
    <property type="entry name" value="UgpAE/MalFG_permease"/>
</dbReference>
<dbReference type="EMBL" id="KI271600">
    <property type="protein sequence ID" value="ERL64282.1"/>
    <property type="molecule type" value="Genomic_DNA"/>
</dbReference>
<evidence type="ECO:0000256" key="2">
    <source>
        <dbReference type="ARBA" id="ARBA00022448"/>
    </source>
</evidence>
<dbReference type="eggNOG" id="COG4209">
    <property type="taxonomic scope" value="Bacteria"/>
</dbReference>
<gene>
    <name evidence="9" type="primary">lplB</name>
    <name evidence="9" type="ORF">L248_1050</name>
</gene>
<keyword evidence="3" id="KW-1003">Cell membrane</keyword>
<dbReference type="HOGENOM" id="CLU_016047_0_1_9"/>
<dbReference type="Gene3D" id="1.10.3720.10">
    <property type="entry name" value="MetI-like"/>
    <property type="match status" value="1"/>
</dbReference>
<dbReference type="PROSITE" id="PS50928">
    <property type="entry name" value="ABC_TM1"/>
    <property type="match status" value="1"/>
</dbReference>
<accession>U4TS24</accession>
<evidence type="ECO:0000256" key="1">
    <source>
        <dbReference type="ARBA" id="ARBA00004651"/>
    </source>
</evidence>
<feature type="transmembrane region" description="Helical" evidence="7">
    <location>
        <begin position="229"/>
        <end position="249"/>
    </location>
</feature>
<evidence type="ECO:0000256" key="6">
    <source>
        <dbReference type="ARBA" id="ARBA00023136"/>
    </source>
</evidence>
<dbReference type="InterPro" id="IPR000515">
    <property type="entry name" value="MetI-like"/>
</dbReference>
<comment type="subcellular location">
    <subcellularLocation>
        <location evidence="1 7">Cell membrane</location>
        <topology evidence="1 7">Multi-pass membrane protein</topology>
    </subcellularLocation>
</comment>
<evidence type="ECO:0000256" key="4">
    <source>
        <dbReference type="ARBA" id="ARBA00022692"/>
    </source>
</evidence>
<protein>
    <submittedName>
        <fullName evidence="9">LplB</fullName>
    </submittedName>
</protein>
<dbReference type="PANTHER" id="PTHR43227">
    <property type="entry name" value="BLL4140 PROTEIN"/>
    <property type="match status" value="1"/>
</dbReference>
<dbReference type="InterPro" id="IPR035906">
    <property type="entry name" value="MetI-like_sf"/>
</dbReference>
<organism evidence="9 10">
    <name type="scientific">Schleiferilactobacillus shenzhenensis LY-73</name>
    <dbReference type="NCBI Taxonomy" id="1231336"/>
    <lineage>
        <taxon>Bacteria</taxon>
        <taxon>Bacillati</taxon>
        <taxon>Bacillota</taxon>
        <taxon>Bacilli</taxon>
        <taxon>Lactobacillales</taxon>
        <taxon>Lactobacillaceae</taxon>
        <taxon>Schleiferilactobacillus</taxon>
    </lineage>
</organism>
<dbReference type="Proteomes" id="UP000030647">
    <property type="component" value="Unassembled WGS sequence"/>
</dbReference>
<name>U4TS24_9LACO</name>
<evidence type="ECO:0000313" key="9">
    <source>
        <dbReference type="EMBL" id="ERL64282.1"/>
    </source>
</evidence>
<feature type="transmembrane region" description="Helical" evidence="7">
    <location>
        <begin position="102"/>
        <end position="124"/>
    </location>
</feature>
<comment type="similarity">
    <text evidence="7">Belongs to the binding-protein-dependent transport system permease family.</text>
</comment>
<dbReference type="PANTHER" id="PTHR43227:SF11">
    <property type="entry name" value="BLL4140 PROTEIN"/>
    <property type="match status" value="1"/>
</dbReference>
<evidence type="ECO:0000313" key="10">
    <source>
        <dbReference type="Proteomes" id="UP000030647"/>
    </source>
</evidence>
<evidence type="ECO:0000256" key="5">
    <source>
        <dbReference type="ARBA" id="ARBA00022989"/>
    </source>
</evidence>
<keyword evidence="6 7" id="KW-0472">Membrane</keyword>
<keyword evidence="5 7" id="KW-1133">Transmembrane helix</keyword>